<comment type="caution">
    <text evidence="2">The sequence shown here is derived from an EMBL/GenBank/DDBJ whole genome shotgun (WGS) entry which is preliminary data.</text>
</comment>
<reference evidence="2" key="1">
    <citation type="journal article" date="2022" name="bioRxiv">
        <title>Sequencing and chromosome-scale assembly of the giantPleurodeles waltlgenome.</title>
        <authorList>
            <person name="Brown T."/>
            <person name="Elewa A."/>
            <person name="Iarovenko S."/>
            <person name="Subramanian E."/>
            <person name="Araus A.J."/>
            <person name="Petzold A."/>
            <person name="Susuki M."/>
            <person name="Suzuki K.-i.T."/>
            <person name="Hayashi T."/>
            <person name="Toyoda A."/>
            <person name="Oliveira C."/>
            <person name="Osipova E."/>
            <person name="Leigh N.D."/>
            <person name="Simon A."/>
            <person name="Yun M.H."/>
        </authorList>
    </citation>
    <scope>NUCLEOTIDE SEQUENCE</scope>
    <source>
        <strain evidence="2">20211129_DDA</strain>
        <tissue evidence="2">Liver</tissue>
    </source>
</reference>
<dbReference type="EMBL" id="JANPWB010000005">
    <property type="protein sequence ID" value="KAJ1184398.1"/>
    <property type="molecule type" value="Genomic_DNA"/>
</dbReference>
<dbReference type="Proteomes" id="UP001066276">
    <property type="component" value="Chromosome 3_1"/>
</dbReference>
<feature type="region of interest" description="Disordered" evidence="1">
    <location>
        <begin position="1"/>
        <end position="41"/>
    </location>
</feature>
<name>A0AAV7U684_PLEWA</name>
<accession>A0AAV7U684</accession>
<proteinExistence type="predicted"/>
<protein>
    <submittedName>
        <fullName evidence="2">Uncharacterized protein</fullName>
    </submittedName>
</protein>
<feature type="region of interest" description="Disordered" evidence="1">
    <location>
        <begin position="101"/>
        <end position="120"/>
    </location>
</feature>
<evidence type="ECO:0000256" key="1">
    <source>
        <dbReference type="SAM" id="MobiDB-lite"/>
    </source>
</evidence>
<dbReference type="AlphaFoldDB" id="A0AAV7U684"/>
<evidence type="ECO:0000313" key="3">
    <source>
        <dbReference type="Proteomes" id="UP001066276"/>
    </source>
</evidence>
<gene>
    <name evidence="2" type="ORF">NDU88_001205</name>
</gene>
<keyword evidence="3" id="KW-1185">Reference proteome</keyword>
<organism evidence="2 3">
    <name type="scientific">Pleurodeles waltl</name>
    <name type="common">Iberian ribbed newt</name>
    <dbReference type="NCBI Taxonomy" id="8319"/>
    <lineage>
        <taxon>Eukaryota</taxon>
        <taxon>Metazoa</taxon>
        <taxon>Chordata</taxon>
        <taxon>Craniata</taxon>
        <taxon>Vertebrata</taxon>
        <taxon>Euteleostomi</taxon>
        <taxon>Amphibia</taxon>
        <taxon>Batrachia</taxon>
        <taxon>Caudata</taxon>
        <taxon>Salamandroidea</taxon>
        <taxon>Salamandridae</taxon>
        <taxon>Pleurodelinae</taxon>
        <taxon>Pleurodeles</taxon>
    </lineage>
</organism>
<evidence type="ECO:0000313" key="2">
    <source>
        <dbReference type="EMBL" id="KAJ1184398.1"/>
    </source>
</evidence>
<sequence length="120" mass="13312">MHTRGNSAAGPASPMQPGEERQRACPSNRRQRAGAGLAASNGGASVYDYRLEEVKVAFQARDIKNMMLFLVKLQIVEDGKSWLFQSPQEAWDWLEGWRMAGRKGPSAREQRQAPGTRVAP</sequence>